<evidence type="ECO:0000259" key="3">
    <source>
        <dbReference type="Pfam" id="PF03050"/>
    </source>
</evidence>
<dbReference type="EMBL" id="JTHE02000003">
    <property type="protein sequence ID" value="NEV67264.1"/>
    <property type="molecule type" value="Genomic_DNA"/>
</dbReference>
<name>A0A0C1V5F2_9CYAN</name>
<dbReference type="InterPro" id="IPR004291">
    <property type="entry name" value="Transposase_IS66_central"/>
</dbReference>
<reference evidence="4" key="1">
    <citation type="submission" date="2014-11" db="EMBL/GenBank/DDBJ databases">
        <authorList>
            <person name="Malar M.C."/>
            <person name="Sen D."/>
            <person name="Tripathy S."/>
        </authorList>
    </citation>
    <scope>NUCLEOTIDE SEQUENCE</scope>
    <source>
        <strain evidence="4">BDU141951</strain>
    </source>
</reference>
<accession>A0A0C1V5F2</accession>
<proteinExistence type="predicted"/>
<evidence type="ECO:0000256" key="2">
    <source>
        <dbReference type="SAM" id="MobiDB-lite"/>
    </source>
</evidence>
<evidence type="ECO:0000256" key="1">
    <source>
        <dbReference type="SAM" id="Coils"/>
    </source>
</evidence>
<dbReference type="InterPro" id="IPR052344">
    <property type="entry name" value="Transposase-related"/>
</dbReference>
<sequence length="494" mass="54690">MSQEPLSAPENTRNAKAIALERVVAFGRQWLAEDPEQLLQHFARQAEQLLQLRAELRTCQAQLQTGQAELQQLQDELHRGSVAPFRRTPEESAKGPPKPGRKPGHPGDWRRSPAPLASDEQIEVPLMACPDCGVALPFSDQRAVEQTILEIPEIHPRVIRLRTYRTECGACQQTVSSTHPLQVSQATGAAGTHLGPRALGLAAALNKDLKLTMRKTCRVLQEMFGLSLSPGGLAQATGRIATALQGAYDESLETLRQSPVIHTDETGWWVGGPGYTLWVFTNPTTTYYRVVEHRDRATAQAILSDTFQGVLVSDCLSIYDGLDGVQQKCYAHHLKALSKALRSEAGQGSSYLLELRTLLHTALLLKRLVPDLDPVQQQRSRDFLETRFAQLLAHPRPPDTSQGQQEEKLRQRLAKQQDHLLTFLDYPEVNATNNHAERQLRPAVISRKLSCGNKTLSGATTWSVLASLAATCQQRGDSFIEQVAQAMVRQNRAA</sequence>
<dbReference type="PANTHER" id="PTHR33678">
    <property type="entry name" value="BLL1576 PROTEIN"/>
    <property type="match status" value="1"/>
</dbReference>
<feature type="domain" description="Transposase IS66 central" evidence="3">
    <location>
        <begin position="198"/>
        <end position="460"/>
    </location>
</feature>
<dbReference type="AlphaFoldDB" id="A0A0C1V5F2"/>
<reference evidence="4" key="2">
    <citation type="journal article" date="2015" name="Genome Announc.">
        <title>Draft Genome Sequence of Filamentous Marine Cyanobacterium Lyngbya confervoides Strain BDU141951.</title>
        <authorList>
            <person name="Chandrababunaidu M.M."/>
            <person name="Sen D."/>
            <person name="Tripathy S."/>
        </authorList>
    </citation>
    <scope>NUCLEOTIDE SEQUENCE</scope>
    <source>
        <strain evidence="4">BDU141951</strain>
    </source>
</reference>
<reference evidence="4" key="3">
    <citation type="submission" date="2020-02" db="EMBL/GenBank/DDBJ databases">
        <authorList>
            <person name="Sarangi A.N."/>
            <person name="Ghosh S."/>
            <person name="Mukherjee M."/>
            <person name="Tripathy S."/>
        </authorList>
    </citation>
    <scope>NUCLEOTIDE SEQUENCE</scope>
    <source>
        <strain evidence="4">BDU141951</strain>
    </source>
</reference>
<gene>
    <name evidence="4" type="ORF">QQ91_009055</name>
</gene>
<dbReference type="PANTHER" id="PTHR33678:SF2">
    <property type="match status" value="1"/>
</dbReference>
<dbReference type="Pfam" id="PF03050">
    <property type="entry name" value="DDE_Tnp_IS66"/>
    <property type="match status" value="1"/>
</dbReference>
<feature type="region of interest" description="Disordered" evidence="2">
    <location>
        <begin position="80"/>
        <end position="114"/>
    </location>
</feature>
<keyword evidence="1" id="KW-0175">Coiled coil</keyword>
<evidence type="ECO:0000313" key="4">
    <source>
        <dbReference type="EMBL" id="NEV67264.1"/>
    </source>
</evidence>
<dbReference type="NCBIfam" id="NF033517">
    <property type="entry name" value="transpos_IS66"/>
    <property type="match status" value="1"/>
</dbReference>
<protein>
    <submittedName>
        <fullName evidence="4">IS66 family transposase</fullName>
    </submittedName>
</protein>
<feature type="coiled-coil region" evidence="1">
    <location>
        <begin position="49"/>
        <end position="76"/>
    </location>
</feature>
<organism evidence="4">
    <name type="scientific">Lyngbya confervoides BDU141951</name>
    <dbReference type="NCBI Taxonomy" id="1574623"/>
    <lineage>
        <taxon>Bacteria</taxon>
        <taxon>Bacillati</taxon>
        <taxon>Cyanobacteriota</taxon>
        <taxon>Cyanophyceae</taxon>
        <taxon>Oscillatoriophycideae</taxon>
        <taxon>Oscillatoriales</taxon>
        <taxon>Microcoleaceae</taxon>
        <taxon>Lyngbya</taxon>
    </lineage>
</organism>
<comment type="caution">
    <text evidence="4">The sequence shown here is derived from an EMBL/GenBank/DDBJ whole genome shotgun (WGS) entry which is preliminary data.</text>
</comment>